<dbReference type="EMBL" id="LAZR01039198">
    <property type="protein sequence ID" value="KKL17596.1"/>
    <property type="molecule type" value="Genomic_DNA"/>
</dbReference>
<name>A0A0F9DIN9_9ZZZZ</name>
<evidence type="ECO:0008006" key="2">
    <source>
        <dbReference type="Google" id="ProtNLM"/>
    </source>
</evidence>
<dbReference type="NCBIfam" id="NF033519">
    <property type="entry name" value="transpos_ISAzo13"/>
    <property type="match status" value="1"/>
</dbReference>
<organism evidence="1">
    <name type="scientific">marine sediment metagenome</name>
    <dbReference type="NCBI Taxonomy" id="412755"/>
    <lineage>
        <taxon>unclassified sequences</taxon>
        <taxon>metagenomes</taxon>
        <taxon>ecological metagenomes</taxon>
    </lineage>
</organism>
<dbReference type="Pfam" id="PF07592">
    <property type="entry name" value="DDE_Tnp_ISAZ013"/>
    <property type="match status" value="1"/>
</dbReference>
<dbReference type="AlphaFoldDB" id="A0A0F9DIN9"/>
<comment type="caution">
    <text evidence="1">The sequence shown here is derived from an EMBL/GenBank/DDBJ whole genome shotgun (WGS) entry which is preliminary data.</text>
</comment>
<sequence length="372" mass="41972">MPDVAVVQWVRGKFLSLSGVLNERSRRVWAATEARSLGRGGIAAVVVATGMSSATVHKGIRELEAAEAGDDVLSTERIRNKGGGRKRAHDRQPGLIEALERLVESTTRGDPESPLRWTCKSTYQLAAELTRQGFQIGPRTVARELKERNFNLQANRKTREGDSHPDRDAQFRYINEQVLRFQRRGEPVVSVDTKKKELVGPYQNAGREWLPKGRPIEVLVHDFPDPKMKKAIPYGVYDVTHNEGWVSLGIDHDTARFATATIQRWWRKMGKRRYPNAKKLLITADCGGSNSSRTRLWKVALQKLADQLGLRLEVCHFPPGTSKWNKIESRRAGILPYHTKPAWPPAGELRSDRRTYWKHKNGSRSSNPCGSG</sequence>
<gene>
    <name evidence="1" type="ORF">LCGC14_2483970</name>
</gene>
<dbReference type="InterPro" id="IPR011518">
    <property type="entry name" value="Transposase_36"/>
</dbReference>
<reference evidence="1" key="1">
    <citation type="journal article" date="2015" name="Nature">
        <title>Complex archaea that bridge the gap between prokaryotes and eukaryotes.</title>
        <authorList>
            <person name="Spang A."/>
            <person name="Saw J.H."/>
            <person name="Jorgensen S.L."/>
            <person name="Zaremba-Niedzwiedzka K."/>
            <person name="Martijn J."/>
            <person name="Lind A.E."/>
            <person name="van Eijk R."/>
            <person name="Schleper C."/>
            <person name="Guy L."/>
            <person name="Ettema T.J."/>
        </authorList>
    </citation>
    <scope>NUCLEOTIDE SEQUENCE</scope>
</reference>
<accession>A0A0F9DIN9</accession>
<protein>
    <recommendedName>
        <fullName evidence="2">ISAzo13 family transposase</fullName>
    </recommendedName>
</protein>
<proteinExistence type="predicted"/>
<evidence type="ECO:0000313" key="1">
    <source>
        <dbReference type="EMBL" id="KKL17596.1"/>
    </source>
</evidence>